<dbReference type="InterPro" id="IPR002181">
    <property type="entry name" value="Fibrinogen_a/b/g_C_dom"/>
</dbReference>
<dbReference type="Gene3D" id="3.90.215.10">
    <property type="entry name" value="Gamma Fibrinogen, chain A, domain 1"/>
    <property type="match status" value="1"/>
</dbReference>
<dbReference type="SUPFAM" id="SSF56496">
    <property type="entry name" value="Fibrinogen C-terminal domain-like"/>
    <property type="match status" value="1"/>
</dbReference>
<protein>
    <submittedName>
        <fullName evidence="3">Angiopoietin-related protein 4</fullName>
    </submittedName>
</protein>
<feature type="domain" description="Fibrinogen C-terminal" evidence="2">
    <location>
        <begin position="146"/>
        <end position="337"/>
    </location>
</feature>
<feature type="signal peptide" evidence="1">
    <location>
        <begin position="1"/>
        <end position="24"/>
    </location>
</feature>
<keyword evidence="4" id="KW-1185">Reference proteome</keyword>
<dbReference type="SMART" id="SM00186">
    <property type="entry name" value="FBG"/>
    <property type="match status" value="1"/>
</dbReference>
<dbReference type="Pfam" id="PF00147">
    <property type="entry name" value="Fibrinogen_C"/>
    <property type="match status" value="1"/>
</dbReference>
<evidence type="ECO:0000256" key="1">
    <source>
        <dbReference type="SAM" id="SignalP"/>
    </source>
</evidence>
<dbReference type="InterPro" id="IPR050373">
    <property type="entry name" value="Fibrinogen_C-term_domain"/>
</dbReference>
<keyword evidence="1" id="KW-0732">Signal</keyword>
<evidence type="ECO:0000313" key="3">
    <source>
        <dbReference type="EMBL" id="GFS14756.1"/>
    </source>
</evidence>
<dbReference type="PANTHER" id="PTHR19143">
    <property type="entry name" value="FIBRINOGEN/TENASCIN/ANGIOPOEITIN"/>
    <property type="match status" value="1"/>
</dbReference>
<dbReference type="InterPro" id="IPR014716">
    <property type="entry name" value="Fibrinogen_a/b/g_C_1"/>
</dbReference>
<dbReference type="PROSITE" id="PS51406">
    <property type="entry name" value="FIBRINOGEN_C_2"/>
    <property type="match status" value="1"/>
</dbReference>
<gene>
    <name evidence="3" type="ORF">ElyMa_004915200</name>
</gene>
<organism evidence="3 4">
    <name type="scientific">Elysia marginata</name>
    <dbReference type="NCBI Taxonomy" id="1093978"/>
    <lineage>
        <taxon>Eukaryota</taxon>
        <taxon>Metazoa</taxon>
        <taxon>Spiralia</taxon>
        <taxon>Lophotrochozoa</taxon>
        <taxon>Mollusca</taxon>
        <taxon>Gastropoda</taxon>
        <taxon>Heterobranchia</taxon>
        <taxon>Euthyneura</taxon>
        <taxon>Panpulmonata</taxon>
        <taxon>Sacoglossa</taxon>
        <taxon>Placobranchoidea</taxon>
        <taxon>Plakobranchidae</taxon>
        <taxon>Elysia</taxon>
    </lineage>
</organism>
<dbReference type="EMBL" id="BMAT01009845">
    <property type="protein sequence ID" value="GFS14756.1"/>
    <property type="molecule type" value="Genomic_DNA"/>
</dbReference>
<feature type="chain" id="PRO_5043966144" evidence="1">
    <location>
        <begin position="25"/>
        <end position="386"/>
    </location>
</feature>
<comment type="caution">
    <text evidence="3">The sequence shown here is derived from an EMBL/GenBank/DDBJ whole genome shotgun (WGS) entry which is preliminary data.</text>
</comment>
<sequence length="386" mass="41794">MASATSFIQSVLFVSVILLGKTQSDPSTLRDFKFTKQASWCGLDISCFASVLPVSSKLECLLSCTMNTSCEVVLHVPSDSKCYSNYLCDVDLACTDQAANHDLYLREGATIGVTQTTSAPSCLNGGQFDSQTGTCDCSSTQGYGGDNCEHLLSSCQDLRNNGVTSGHHAIAMDLFGDGSVVFQTHCVMTSWSASFTVMRSSGRAAKNLSWDQYVNGFRLSDEDYWLGLENLHRYTSDGSSHRARFGASFNSSQANGQILESSSNFVVGSASNGYAYTTNSFTNRLSEIVESGQRQYFQTLLYGQSGKPFSTTDNDQDNNGLKHCAQLAGAGWWFGTCEPFSVNPLGWSYAAMPGATSDSRIRLPGVDMSQSSLAEGFQRVYLTLDL</sequence>
<proteinExistence type="predicted"/>
<reference evidence="3 4" key="1">
    <citation type="journal article" date="2021" name="Elife">
        <title>Chloroplast acquisition without the gene transfer in kleptoplastic sea slugs, Plakobranchus ocellatus.</title>
        <authorList>
            <person name="Maeda T."/>
            <person name="Takahashi S."/>
            <person name="Yoshida T."/>
            <person name="Shimamura S."/>
            <person name="Takaki Y."/>
            <person name="Nagai Y."/>
            <person name="Toyoda A."/>
            <person name="Suzuki Y."/>
            <person name="Arimoto A."/>
            <person name="Ishii H."/>
            <person name="Satoh N."/>
            <person name="Nishiyama T."/>
            <person name="Hasebe M."/>
            <person name="Maruyama T."/>
            <person name="Minagawa J."/>
            <person name="Obokata J."/>
            <person name="Shigenobu S."/>
        </authorList>
    </citation>
    <scope>NUCLEOTIDE SEQUENCE [LARGE SCALE GENOMIC DNA]</scope>
</reference>
<accession>A0AAV4J0H9</accession>
<evidence type="ECO:0000313" key="4">
    <source>
        <dbReference type="Proteomes" id="UP000762676"/>
    </source>
</evidence>
<dbReference type="AlphaFoldDB" id="A0AAV4J0H9"/>
<dbReference type="Proteomes" id="UP000762676">
    <property type="component" value="Unassembled WGS sequence"/>
</dbReference>
<evidence type="ECO:0000259" key="2">
    <source>
        <dbReference type="PROSITE" id="PS51406"/>
    </source>
</evidence>
<dbReference type="GO" id="GO:0005615">
    <property type="term" value="C:extracellular space"/>
    <property type="evidence" value="ECO:0007669"/>
    <property type="project" value="TreeGrafter"/>
</dbReference>
<dbReference type="InterPro" id="IPR036056">
    <property type="entry name" value="Fibrinogen-like_C"/>
</dbReference>
<dbReference type="Gene3D" id="4.10.530.10">
    <property type="entry name" value="Gamma-fibrinogen Carboxyl Terminal Fragment, domain 2"/>
    <property type="match status" value="1"/>
</dbReference>
<name>A0AAV4J0H9_9GAST</name>
<dbReference type="PANTHER" id="PTHR19143:SF444">
    <property type="entry name" value="PROTEIN SCABROUS"/>
    <property type="match status" value="1"/>
</dbReference>